<protein>
    <submittedName>
        <fullName evidence="1">Uncharacterized protein</fullName>
    </submittedName>
</protein>
<reference evidence="1 2" key="1">
    <citation type="submission" date="2018-10" db="EMBL/GenBank/DDBJ databases">
        <title>Genomic Encyclopedia of Archaeal and Bacterial Type Strains, Phase II (KMG-II): from individual species to whole genera.</title>
        <authorList>
            <person name="Goeker M."/>
        </authorList>
    </citation>
    <scope>NUCLEOTIDE SEQUENCE [LARGE SCALE GENOMIC DNA]</scope>
    <source>
        <strain evidence="1 2">DSM 23424</strain>
    </source>
</reference>
<gene>
    <name evidence="1" type="ORF">BXY75_3357</name>
</gene>
<accession>A0A3L9Y8F5</accession>
<proteinExistence type="predicted"/>
<comment type="caution">
    <text evidence="1">The sequence shown here is derived from an EMBL/GenBank/DDBJ whole genome shotgun (WGS) entry which is preliminary data.</text>
</comment>
<keyword evidence="2" id="KW-1185">Reference proteome</keyword>
<dbReference type="AlphaFoldDB" id="A0A3L9Y8F5"/>
<dbReference type="Proteomes" id="UP000271339">
    <property type="component" value="Unassembled WGS sequence"/>
</dbReference>
<dbReference type="RefSeq" id="WP_170152917.1">
    <property type="nucleotide sequence ID" value="NZ_REFC01000017.1"/>
</dbReference>
<dbReference type="EMBL" id="REFC01000017">
    <property type="protein sequence ID" value="RMA56654.1"/>
    <property type="molecule type" value="Genomic_DNA"/>
</dbReference>
<sequence>MEFKLLALKTLSFNKVRYYSIQKEGFEKSEFKDFTDRMILLGASDSRVLSDLIEIRSQLKLIGDKFGAKTNKFKMEGKAFGLALQYPSRKNKLGIYGLRVYCIILSDNIVILMNGGDKTKKKAQDCSNVSIYFHEANHFTTIFNNYIQDGTLNKYYRDLINDNDDPLFY</sequence>
<name>A0A3L9Y8F5_9FLAO</name>
<evidence type="ECO:0000313" key="2">
    <source>
        <dbReference type="Proteomes" id="UP000271339"/>
    </source>
</evidence>
<organism evidence="1 2">
    <name type="scientific">Ulvibacter antarcticus</name>
    <dbReference type="NCBI Taxonomy" id="442714"/>
    <lineage>
        <taxon>Bacteria</taxon>
        <taxon>Pseudomonadati</taxon>
        <taxon>Bacteroidota</taxon>
        <taxon>Flavobacteriia</taxon>
        <taxon>Flavobacteriales</taxon>
        <taxon>Flavobacteriaceae</taxon>
        <taxon>Ulvibacter</taxon>
    </lineage>
</organism>
<evidence type="ECO:0000313" key="1">
    <source>
        <dbReference type="EMBL" id="RMA56654.1"/>
    </source>
</evidence>